<feature type="transmembrane region" description="Helical" evidence="7">
    <location>
        <begin position="382"/>
        <end position="404"/>
    </location>
</feature>
<evidence type="ECO:0000256" key="1">
    <source>
        <dbReference type="ARBA" id="ARBA00004651"/>
    </source>
</evidence>
<dbReference type="EMBL" id="JAVIIS010000030">
    <property type="protein sequence ID" value="MDX8441913.1"/>
    <property type="molecule type" value="Genomic_DNA"/>
</dbReference>
<dbReference type="PANTHER" id="PTHR30619">
    <property type="entry name" value="DNA INTERNALIZATION/COMPETENCE PROTEIN COMEC/REC2"/>
    <property type="match status" value="1"/>
</dbReference>
<comment type="subcellular location">
    <subcellularLocation>
        <location evidence="1">Cell membrane</location>
        <topology evidence="1">Multi-pass membrane protein</topology>
    </subcellularLocation>
</comment>
<reference evidence="9 10" key="1">
    <citation type="submission" date="2023-08" db="EMBL/GenBank/DDBJ databases">
        <title>Implementing the SeqCode for naming new Mesorhizobium species isolated from Vachellia karroo root nodules.</title>
        <authorList>
            <person name="Van Lill M."/>
        </authorList>
    </citation>
    <scope>NUCLEOTIDE SEQUENCE [LARGE SCALE GENOMIC DNA]</scope>
    <source>
        <strain evidence="9 10">VK3E</strain>
    </source>
</reference>
<gene>
    <name evidence="9" type="ORF">RFM51_20190</name>
</gene>
<dbReference type="Pfam" id="PF03772">
    <property type="entry name" value="Competence"/>
    <property type="match status" value="1"/>
</dbReference>
<sequence>MAGRGRGAGEGEGTTAGVSERLMFAHATPAEEAPVALPEFRPPAELLPPGDGALQPASPAGTVSRIRKQLGRVSLPALRRGIAVAAATELDRGVGFLLVPVFLAAGVIYYFSLGTEPDLYRPLAAVALMAVCAAVSRSWQRTHLVFMASLLCALGFLAAKVETWRMATPMLGSEIQTRLTGRLVIAEATANGRVRLTIDLISTEHPTLRYAPDRVRLSARRIPPGMTAGSMLTGYVKLLPPTGPVRPDSYDFSFDSYFTGIGGSGFFLGDPKLLAPTSTAPTGAPFGARIASAVENAREGIADHIRSTIGGSEGEIAAALIVGVRAGIPEAINESMRRTGIYHIISISGLHMALVAGTIMFLLRGAFALFPDFSSRRPVKKYAAGIALVSIAAYLVISGIVVAAERSFIMLAVMLVAVLFDRAALTMRNLAISAIAVILVSPHEVVGPSFQMSFAATAALVGAYAGFADYRAGKATAPPARRSFLGFVSRKLAVGVGGAAMTSLIAGSATLLFAIWHFQRVSPLSLLANLAVMPIVSLIVMPFAVLSALAMPFGFDGPFLYVMGKGLTAMIAISAWISERSPVDAVGLISIQSVLLATIALVIATMATTWLRLVAVPFALAALLAIPHVRTPDVLISEDAHLVAMPIGSGELAINRARSNEFTTDNWKRALKAEDIVPPETFAKDALDIADPVDLPAGSPFYCTGDLCIGRHPSGAIVALAENRDSARPACGFADLVVINDATAYNPCRDPRVLVVTKRQLARDGSAAVFFDPQSATARPAIRYAVEKPYRPWHEQRKFAREARGLPPYKKPERTGAKPSQPSQ</sequence>
<dbReference type="InterPro" id="IPR052159">
    <property type="entry name" value="Competence_DNA_uptake"/>
</dbReference>
<keyword evidence="5 7" id="KW-0472">Membrane</keyword>
<dbReference type="PANTHER" id="PTHR30619:SF1">
    <property type="entry name" value="RECOMBINATION PROTEIN 2"/>
    <property type="match status" value="1"/>
</dbReference>
<feature type="transmembrane region" description="Helical" evidence="7">
    <location>
        <begin position="583"/>
        <end position="603"/>
    </location>
</feature>
<evidence type="ECO:0000256" key="4">
    <source>
        <dbReference type="ARBA" id="ARBA00022989"/>
    </source>
</evidence>
<organism evidence="9 10">
    <name type="scientific">Mesorhizobium australafricanum</name>
    <dbReference type="NCBI Taxonomy" id="3072311"/>
    <lineage>
        <taxon>Bacteria</taxon>
        <taxon>Pseudomonadati</taxon>
        <taxon>Pseudomonadota</taxon>
        <taxon>Alphaproteobacteria</taxon>
        <taxon>Hyphomicrobiales</taxon>
        <taxon>Phyllobacteriaceae</taxon>
        <taxon>Mesorhizobium</taxon>
    </lineage>
</organism>
<feature type="compositionally biased region" description="Basic and acidic residues" evidence="6">
    <location>
        <begin position="796"/>
        <end position="816"/>
    </location>
</feature>
<name>A0ABU4X0R9_9HYPH</name>
<proteinExistence type="predicted"/>
<dbReference type="NCBIfam" id="TIGR00360">
    <property type="entry name" value="ComEC_N-term"/>
    <property type="match status" value="1"/>
</dbReference>
<evidence type="ECO:0000313" key="10">
    <source>
        <dbReference type="Proteomes" id="UP001272097"/>
    </source>
</evidence>
<feature type="transmembrane region" description="Helical" evidence="7">
    <location>
        <begin position="94"/>
        <end position="112"/>
    </location>
</feature>
<feature type="transmembrane region" description="Helical" evidence="7">
    <location>
        <begin position="411"/>
        <end position="440"/>
    </location>
</feature>
<evidence type="ECO:0000259" key="8">
    <source>
        <dbReference type="Pfam" id="PF03772"/>
    </source>
</evidence>
<evidence type="ECO:0000256" key="3">
    <source>
        <dbReference type="ARBA" id="ARBA00022692"/>
    </source>
</evidence>
<keyword evidence="2" id="KW-1003">Cell membrane</keyword>
<feature type="transmembrane region" description="Helical" evidence="7">
    <location>
        <begin position="558"/>
        <end position="577"/>
    </location>
</feature>
<evidence type="ECO:0000256" key="5">
    <source>
        <dbReference type="ARBA" id="ARBA00023136"/>
    </source>
</evidence>
<feature type="transmembrane region" description="Helical" evidence="7">
    <location>
        <begin position="341"/>
        <end position="362"/>
    </location>
</feature>
<feature type="domain" description="ComEC/Rec2-related protein" evidence="8">
    <location>
        <begin position="320"/>
        <end position="612"/>
    </location>
</feature>
<dbReference type="RefSeq" id="WP_320215878.1">
    <property type="nucleotide sequence ID" value="NZ_JAVIIS010000030.1"/>
</dbReference>
<protein>
    <submittedName>
        <fullName evidence="9">ComEC/Rec2 family competence protein</fullName>
    </submittedName>
</protein>
<evidence type="ECO:0000256" key="7">
    <source>
        <dbReference type="SAM" id="Phobius"/>
    </source>
</evidence>
<feature type="transmembrane region" description="Helical" evidence="7">
    <location>
        <begin position="492"/>
        <end position="518"/>
    </location>
</feature>
<accession>A0ABU4X0R9</accession>
<feature type="region of interest" description="Disordered" evidence="6">
    <location>
        <begin position="796"/>
        <end position="824"/>
    </location>
</feature>
<keyword evidence="3 7" id="KW-0812">Transmembrane</keyword>
<dbReference type="InterPro" id="IPR004477">
    <property type="entry name" value="ComEC_N"/>
</dbReference>
<keyword evidence="10" id="KW-1185">Reference proteome</keyword>
<feature type="transmembrane region" description="Helical" evidence="7">
    <location>
        <begin position="142"/>
        <end position="161"/>
    </location>
</feature>
<evidence type="ECO:0000313" key="9">
    <source>
        <dbReference type="EMBL" id="MDX8441913.1"/>
    </source>
</evidence>
<feature type="transmembrane region" description="Helical" evidence="7">
    <location>
        <begin position="524"/>
        <end position="546"/>
    </location>
</feature>
<dbReference type="Proteomes" id="UP001272097">
    <property type="component" value="Unassembled WGS sequence"/>
</dbReference>
<evidence type="ECO:0000256" key="6">
    <source>
        <dbReference type="SAM" id="MobiDB-lite"/>
    </source>
</evidence>
<evidence type="ECO:0000256" key="2">
    <source>
        <dbReference type="ARBA" id="ARBA00022475"/>
    </source>
</evidence>
<keyword evidence="4 7" id="KW-1133">Transmembrane helix</keyword>
<comment type="caution">
    <text evidence="9">The sequence shown here is derived from an EMBL/GenBank/DDBJ whole genome shotgun (WGS) entry which is preliminary data.</text>
</comment>